<evidence type="ECO:0008006" key="4">
    <source>
        <dbReference type="Google" id="ProtNLM"/>
    </source>
</evidence>
<evidence type="ECO:0000313" key="3">
    <source>
        <dbReference type="Proteomes" id="UP001321760"/>
    </source>
</evidence>
<evidence type="ECO:0000256" key="1">
    <source>
        <dbReference type="ARBA" id="ARBA00038158"/>
    </source>
</evidence>
<gene>
    <name evidence="2" type="ORF">QBC34DRAFT_379525</name>
</gene>
<name>A0AAV9GQV8_9PEZI</name>
<sequence>MAPEAAANPDAFHEADVAYALDRAGYSASGRLMFQHYLWKDATGCLIHPSILSDVGGGGLGPKSSNGEVETRIADVGTGTGAWALDVAALSGVDGIDNFIVHGFDISDEQFPPAHILPENVRLSVGDALADVPDGLRGTFDIVHVAHFAGVRALGDDPGPVIRHALALLKPGGWIQWDEWTREVEVVTLSPSPHCDTALGVSAKIFPPWLHDIAGHLSKHGVVQSARHDSHPRNTLLPGLTALWYMTAEEVIKIGFEEPTRSMMMQMLLAAHKETKDPKIRAMFRMCPSSVVGKKPVDA</sequence>
<accession>A0AAV9GQV8</accession>
<comment type="caution">
    <text evidence="2">The sequence shown here is derived from an EMBL/GenBank/DDBJ whole genome shotgun (WGS) entry which is preliminary data.</text>
</comment>
<protein>
    <recommendedName>
        <fullName evidence="4">Methyltransferase domain-containing protein</fullName>
    </recommendedName>
</protein>
<evidence type="ECO:0000313" key="2">
    <source>
        <dbReference type="EMBL" id="KAK4450324.1"/>
    </source>
</evidence>
<reference evidence="2" key="1">
    <citation type="journal article" date="2023" name="Mol. Phylogenet. Evol.">
        <title>Genome-scale phylogeny and comparative genomics of the fungal order Sordariales.</title>
        <authorList>
            <person name="Hensen N."/>
            <person name="Bonometti L."/>
            <person name="Westerberg I."/>
            <person name="Brannstrom I.O."/>
            <person name="Guillou S."/>
            <person name="Cros-Aarteil S."/>
            <person name="Calhoun S."/>
            <person name="Haridas S."/>
            <person name="Kuo A."/>
            <person name="Mondo S."/>
            <person name="Pangilinan J."/>
            <person name="Riley R."/>
            <person name="LaButti K."/>
            <person name="Andreopoulos B."/>
            <person name="Lipzen A."/>
            <person name="Chen C."/>
            <person name="Yan M."/>
            <person name="Daum C."/>
            <person name="Ng V."/>
            <person name="Clum A."/>
            <person name="Steindorff A."/>
            <person name="Ohm R.A."/>
            <person name="Martin F."/>
            <person name="Silar P."/>
            <person name="Natvig D.O."/>
            <person name="Lalanne C."/>
            <person name="Gautier V."/>
            <person name="Ament-Velasquez S.L."/>
            <person name="Kruys A."/>
            <person name="Hutchinson M.I."/>
            <person name="Powell A.J."/>
            <person name="Barry K."/>
            <person name="Miller A.N."/>
            <person name="Grigoriev I.V."/>
            <person name="Debuchy R."/>
            <person name="Gladieux P."/>
            <person name="Hiltunen Thoren M."/>
            <person name="Johannesson H."/>
        </authorList>
    </citation>
    <scope>NUCLEOTIDE SEQUENCE</scope>
    <source>
        <strain evidence="2">PSN243</strain>
    </source>
</reference>
<dbReference type="Proteomes" id="UP001321760">
    <property type="component" value="Unassembled WGS sequence"/>
</dbReference>
<dbReference type="SUPFAM" id="SSF53335">
    <property type="entry name" value="S-adenosyl-L-methionine-dependent methyltransferases"/>
    <property type="match status" value="1"/>
</dbReference>
<organism evidence="2 3">
    <name type="scientific">Podospora aff. communis PSN243</name>
    <dbReference type="NCBI Taxonomy" id="3040156"/>
    <lineage>
        <taxon>Eukaryota</taxon>
        <taxon>Fungi</taxon>
        <taxon>Dikarya</taxon>
        <taxon>Ascomycota</taxon>
        <taxon>Pezizomycotina</taxon>
        <taxon>Sordariomycetes</taxon>
        <taxon>Sordariomycetidae</taxon>
        <taxon>Sordariales</taxon>
        <taxon>Podosporaceae</taxon>
        <taxon>Podospora</taxon>
    </lineage>
</organism>
<dbReference type="PANTHER" id="PTHR43591">
    <property type="entry name" value="METHYLTRANSFERASE"/>
    <property type="match status" value="1"/>
</dbReference>
<proteinExistence type="inferred from homology"/>
<comment type="similarity">
    <text evidence="1">Belongs to the methyltransferase superfamily. LaeA methyltransferase family.</text>
</comment>
<keyword evidence="3" id="KW-1185">Reference proteome</keyword>
<dbReference type="EMBL" id="MU865933">
    <property type="protein sequence ID" value="KAK4450324.1"/>
    <property type="molecule type" value="Genomic_DNA"/>
</dbReference>
<dbReference type="InterPro" id="IPR029063">
    <property type="entry name" value="SAM-dependent_MTases_sf"/>
</dbReference>
<dbReference type="PANTHER" id="PTHR43591:SF110">
    <property type="entry name" value="RHODANESE DOMAIN-CONTAINING PROTEIN"/>
    <property type="match status" value="1"/>
</dbReference>
<dbReference type="CDD" id="cd02440">
    <property type="entry name" value="AdoMet_MTases"/>
    <property type="match status" value="1"/>
</dbReference>
<dbReference type="Pfam" id="PF13489">
    <property type="entry name" value="Methyltransf_23"/>
    <property type="match status" value="1"/>
</dbReference>
<dbReference type="Gene3D" id="3.40.50.150">
    <property type="entry name" value="Vaccinia Virus protein VP39"/>
    <property type="match status" value="1"/>
</dbReference>
<reference evidence="2" key="2">
    <citation type="submission" date="2023-05" db="EMBL/GenBank/DDBJ databases">
        <authorList>
            <consortium name="Lawrence Berkeley National Laboratory"/>
            <person name="Steindorff A."/>
            <person name="Hensen N."/>
            <person name="Bonometti L."/>
            <person name="Westerberg I."/>
            <person name="Brannstrom I.O."/>
            <person name="Guillou S."/>
            <person name="Cros-Aarteil S."/>
            <person name="Calhoun S."/>
            <person name="Haridas S."/>
            <person name="Kuo A."/>
            <person name="Mondo S."/>
            <person name="Pangilinan J."/>
            <person name="Riley R."/>
            <person name="Labutti K."/>
            <person name="Andreopoulos B."/>
            <person name="Lipzen A."/>
            <person name="Chen C."/>
            <person name="Yanf M."/>
            <person name="Daum C."/>
            <person name="Ng V."/>
            <person name="Clum A."/>
            <person name="Ohm R."/>
            <person name="Martin F."/>
            <person name="Silar P."/>
            <person name="Natvig D."/>
            <person name="Lalanne C."/>
            <person name="Gautier V."/>
            <person name="Ament-Velasquez S.L."/>
            <person name="Kruys A."/>
            <person name="Hutchinson M.I."/>
            <person name="Powell A.J."/>
            <person name="Barry K."/>
            <person name="Miller A.N."/>
            <person name="Grigoriev I.V."/>
            <person name="Debuchy R."/>
            <person name="Gladieux P."/>
            <person name="Thoren M.H."/>
            <person name="Johannesson H."/>
        </authorList>
    </citation>
    <scope>NUCLEOTIDE SEQUENCE</scope>
    <source>
        <strain evidence="2">PSN243</strain>
    </source>
</reference>
<dbReference type="AlphaFoldDB" id="A0AAV9GQV8"/>